<dbReference type="InterPro" id="IPR018062">
    <property type="entry name" value="HTH_AraC-typ_CS"/>
</dbReference>
<evidence type="ECO:0000259" key="8">
    <source>
        <dbReference type="PROSITE" id="PS01124"/>
    </source>
</evidence>
<evidence type="ECO:0000313" key="10">
    <source>
        <dbReference type="EMBL" id="PSJ99227.1"/>
    </source>
</evidence>
<comment type="caution">
    <text evidence="10">The sequence shown here is derived from an EMBL/GenBank/DDBJ whole genome shotgun (WGS) entry which is preliminary data.</text>
</comment>
<dbReference type="EMBL" id="PXZM01000004">
    <property type="protein sequence ID" value="PSJ99227.1"/>
    <property type="molecule type" value="Genomic_DNA"/>
</dbReference>
<dbReference type="Pfam" id="PF12833">
    <property type="entry name" value="HTH_18"/>
    <property type="match status" value="1"/>
</dbReference>
<sequence>MPHSIPSHPPLGSLHFQLCKVERTASPSPTHFHTLLIFTKGNGSLHIYDQTISPLAGKCFFLSPSTPFAIEPSYDSATDCYQISFTVIQFDADYRPLPYPHALFDGRIELSVHPFARLLRLCDALLLGRSTSTEMDSFWQQLRFQKLLGFLLEQNLSPDHIPSKSKEVEKSIRYIQQNYQENMTVKQLAQLANVPSWQYTLLFRQLTGKKPLEYLTALRIHHAKKLLKSSTDSLRDIASQVGFTDEYYFNRRFRMTTGYTPRQYSRLTHRMELVQDWTGHEVEIPLQPQRIIYIGETFNDLLALHVENIVGANFTWMERTIYRDRVRHVQDIAFPIDYDDLTILKPDLIIFANAEEDKYKQMSLIAPTLTFNSFASLEERLHTLGDWLGKKNEARDWLRKYHTNAASMWNKLRSELVPGETASVFIHEHGGRLFVMGTSGLSSALYHPNGFSPGDKIQEILQAGYGFIEIREEDIPLYAGDRIFMLLSEEPVSRQATATFMQSDRWHSLPAVQNGYVYFVEARKWNCGAALTREKLLHMLPLLLQHSS</sequence>
<evidence type="ECO:0000256" key="3">
    <source>
        <dbReference type="ARBA" id="ARBA00022448"/>
    </source>
</evidence>
<evidence type="ECO:0000313" key="11">
    <source>
        <dbReference type="Proteomes" id="UP000240419"/>
    </source>
</evidence>
<keyword evidence="4" id="KW-0732">Signal</keyword>
<dbReference type="OrthoDB" id="2660924at2"/>
<dbReference type="RefSeq" id="WP_106837789.1">
    <property type="nucleotide sequence ID" value="NZ_JBCNIW010000045.1"/>
</dbReference>
<organism evidence="10 11">
    <name type="scientific">Brevibacillus fortis</name>
    <dbReference type="NCBI Taxonomy" id="2126352"/>
    <lineage>
        <taxon>Bacteria</taxon>
        <taxon>Bacillati</taxon>
        <taxon>Bacillota</taxon>
        <taxon>Bacilli</taxon>
        <taxon>Bacillales</taxon>
        <taxon>Paenibacillaceae</taxon>
        <taxon>Brevibacillus</taxon>
    </lineage>
</organism>
<dbReference type="InterPro" id="IPR002491">
    <property type="entry name" value="ABC_transptr_periplasmic_BD"/>
</dbReference>
<dbReference type="PROSITE" id="PS00041">
    <property type="entry name" value="HTH_ARAC_FAMILY_1"/>
    <property type="match status" value="1"/>
</dbReference>
<reference evidence="10 11" key="1">
    <citation type="submission" date="2018-03" db="EMBL/GenBank/DDBJ databases">
        <title>Brevisbacillus phylogenomics.</title>
        <authorList>
            <person name="Dunlap C."/>
        </authorList>
    </citation>
    <scope>NUCLEOTIDE SEQUENCE [LARGE SCALE GENOMIC DNA]</scope>
    <source>
        <strain evidence="10 11">NRRL NRS-1210</strain>
    </source>
</reference>
<dbReference type="GO" id="GO:0043565">
    <property type="term" value="F:sequence-specific DNA binding"/>
    <property type="evidence" value="ECO:0007669"/>
    <property type="project" value="InterPro"/>
</dbReference>
<gene>
    <name evidence="10" type="ORF">C7R93_05030</name>
</gene>
<keyword evidence="5" id="KW-0805">Transcription regulation</keyword>
<dbReference type="Gene3D" id="1.10.10.60">
    <property type="entry name" value="Homeodomain-like"/>
    <property type="match status" value="2"/>
</dbReference>
<comment type="subcellular location">
    <subcellularLocation>
        <location evidence="1">Cell envelope</location>
    </subcellularLocation>
</comment>
<name>A0A2P7VJ31_9BACL</name>
<dbReference type="SUPFAM" id="SSF53807">
    <property type="entry name" value="Helical backbone' metal receptor"/>
    <property type="match status" value="1"/>
</dbReference>
<dbReference type="PANTHER" id="PTHR30532:SF26">
    <property type="entry name" value="IRON(3+)-HYDROXAMATE-BINDING PROTEIN FHUD"/>
    <property type="match status" value="1"/>
</dbReference>
<protein>
    <submittedName>
        <fullName evidence="10">Fe3+-hydroxamate ABC transporter substrate-binding protein</fullName>
    </submittedName>
</protein>
<feature type="domain" description="Fe/B12 periplasmic-binding" evidence="9">
    <location>
        <begin position="290"/>
        <end position="548"/>
    </location>
</feature>
<accession>A0A2P7VJ31</accession>
<evidence type="ECO:0000256" key="2">
    <source>
        <dbReference type="ARBA" id="ARBA00008814"/>
    </source>
</evidence>
<dbReference type="GO" id="GO:0030288">
    <property type="term" value="C:outer membrane-bounded periplasmic space"/>
    <property type="evidence" value="ECO:0007669"/>
    <property type="project" value="TreeGrafter"/>
</dbReference>
<dbReference type="GO" id="GO:0003700">
    <property type="term" value="F:DNA-binding transcription factor activity"/>
    <property type="evidence" value="ECO:0007669"/>
    <property type="project" value="InterPro"/>
</dbReference>
<proteinExistence type="inferred from homology"/>
<evidence type="ECO:0000256" key="5">
    <source>
        <dbReference type="ARBA" id="ARBA00023015"/>
    </source>
</evidence>
<keyword evidence="3" id="KW-0813">Transport</keyword>
<keyword evidence="11" id="KW-1185">Reference proteome</keyword>
<evidence type="ECO:0000259" key="9">
    <source>
        <dbReference type="PROSITE" id="PS50983"/>
    </source>
</evidence>
<comment type="similarity">
    <text evidence="2">Belongs to the bacterial solute-binding protein 8 family.</text>
</comment>
<dbReference type="PANTHER" id="PTHR30532">
    <property type="entry name" value="IRON III DICITRATE-BINDING PERIPLASMIC PROTEIN"/>
    <property type="match status" value="1"/>
</dbReference>
<dbReference type="SUPFAM" id="SSF46689">
    <property type="entry name" value="Homeodomain-like"/>
    <property type="match status" value="2"/>
</dbReference>
<evidence type="ECO:0000256" key="4">
    <source>
        <dbReference type="ARBA" id="ARBA00022729"/>
    </source>
</evidence>
<dbReference type="Pfam" id="PF01497">
    <property type="entry name" value="Peripla_BP_2"/>
    <property type="match status" value="1"/>
</dbReference>
<evidence type="ECO:0000256" key="1">
    <source>
        <dbReference type="ARBA" id="ARBA00004196"/>
    </source>
</evidence>
<dbReference type="PROSITE" id="PS01124">
    <property type="entry name" value="HTH_ARAC_FAMILY_2"/>
    <property type="match status" value="1"/>
</dbReference>
<dbReference type="AlphaFoldDB" id="A0A2P7VJ31"/>
<dbReference type="SMART" id="SM00342">
    <property type="entry name" value="HTH_ARAC"/>
    <property type="match status" value="1"/>
</dbReference>
<dbReference type="InterPro" id="IPR051313">
    <property type="entry name" value="Bact_iron-sidero_bind"/>
</dbReference>
<dbReference type="Gene3D" id="3.40.50.1980">
    <property type="entry name" value="Nitrogenase molybdenum iron protein domain"/>
    <property type="match status" value="2"/>
</dbReference>
<dbReference type="InterPro" id="IPR009057">
    <property type="entry name" value="Homeodomain-like_sf"/>
</dbReference>
<keyword evidence="6" id="KW-0238">DNA-binding</keyword>
<dbReference type="InterPro" id="IPR018060">
    <property type="entry name" value="HTH_AraC"/>
</dbReference>
<feature type="domain" description="HTH araC/xylS-type" evidence="8">
    <location>
        <begin position="169"/>
        <end position="267"/>
    </location>
</feature>
<evidence type="ECO:0000256" key="7">
    <source>
        <dbReference type="ARBA" id="ARBA00023163"/>
    </source>
</evidence>
<keyword evidence="7" id="KW-0804">Transcription</keyword>
<dbReference type="PROSITE" id="PS50983">
    <property type="entry name" value="FE_B12_PBP"/>
    <property type="match status" value="1"/>
</dbReference>
<dbReference type="GO" id="GO:1901678">
    <property type="term" value="P:iron coordination entity transport"/>
    <property type="evidence" value="ECO:0007669"/>
    <property type="project" value="UniProtKB-ARBA"/>
</dbReference>
<evidence type="ECO:0000256" key="6">
    <source>
        <dbReference type="ARBA" id="ARBA00023125"/>
    </source>
</evidence>
<dbReference type="Proteomes" id="UP000240419">
    <property type="component" value="Unassembled WGS sequence"/>
</dbReference>